<evidence type="ECO:0000256" key="1">
    <source>
        <dbReference type="ARBA" id="ARBA00022723"/>
    </source>
</evidence>
<keyword evidence="1" id="KW-0479">Metal-binding</keyword>
<dbReference type="PANTHER" id="PTHR33542:SF3">
    <property type="entry name" value="SIROHYDROCHLORIN FERROCHELATASE, CHLOROPLASTIC"/>
    <property type="match status" value="1"/>
</dbReference>
<name>A0A977PYQ5_9CYAN</name>
<dbReference type="GO" id="GO:0046872">
    <property type="term" value="F:metal ion binding"/>
    <property type="evidence" value="ECO:0007669"/>
    <property type="project" value="UniProtKB-KW"/>
</dbReference>
<accession>A0A977PYQ5</accession>
<evidence type="ECO:0000313" key="3">
    <source>
        <dbReference type="EMBL" id="UXE62725.1"/>
    </source>
</evidence>
<organism evidence="3">
    <name type="scientific">Woronichinia naegeliana WA131</name>
    <dbReference type="NCBI Taxonomy" id="2824559"/>
    <lineage>
        <taxon>Bacteria</taxon>
        <taxon>Bacillati</taxon>
        <taxon>Cyanobacteriota</taxon>
        <taxon>Cyanophyceae</taxon>
        <taxon>Synechococcales</taxon>
        <taxon>Coelosphaeriaceae</taxon>
        <taxon>Woronichinia</taxon>
    </lineage>
</organism>
<sequence length="273" mass="29664">MSFPSAYLLVAHGSRDPRPQIALERLAYLVADQLRDSVVFRGACRQSSVLPARVEYRGNASGRIALLSPPSTSIVRTAILECHPLPLHGQIIEMAEDLLAQGYKILKILPLFLLPGVHVQEDLPREVALAQRELGNRMNLEIAPYLGSLAPLLELIRQQYEFSETTARILVAHGSRRPGGNSSVQALARICEAEVAYSAIAPHLASVVEQVSLRKPTTIQVIPYLLFTGGLSDAIAAEVKTLQKQYPTIQFCLAHPLGTNPALASIIAAQGEL</sequence>
<dbReference type="InterPro" id="IPR002762">
    <property type="entry name" value="CbiX-like"/>
</dbReference>
<dbReference type="CDD" id="cd03416">
    <property type="entry name" value="CbiX_SirB_N"/>
    <property type="match status" value="1"/>
</dbReference>
<dbReference type="Gene3D" id="3.40.50.1400">
    <property type="match status" value="2"/>
</dbReference>
<reference evidence="3" key="1">
    <citation type="submission" date="2021-04" db="EMBL/GenBank/DDBJ databases">
        <title>Genome sequence of Woronichinia naegeliana from Washington state freshwater lake bloom.</title>
        <authorList>
            <person name="Dreher T.W."/>
        </authorList>
    </citation>
    <scope>NUCLEOTIDE SEQUENCE</scope>
    <source>
        <strain evidence="3">WA131</strain>
    </source>
</reference>
<gene>
    <name evidence="3" type="ORF">KA717_08360</name>
</gene>
<dbReference type="SUPFAM" id="SSF53800">
    <property type="entry name" value="Chelatase"/>
    <property type="match status" value="1"/>
</dbReference>
<proteinExistence type="predicted"/>
<dbReference type="KEGG" id="wna:KA717_08360"/>
<dbReference type="InterPro" id="IPR050963">
    <property type="entry name" value="Sirohydro_Cobaltochel/CbiX"/>
</dbReference>
<keyword evidence="2" id="KW-0456">Lyase</keyword>
<dbReference type="PANTHER" id="PTHR33542">
    <property type="entry name" value="SIROHYDROCHLORIN FERROCHELATASE, CHLOROPLASTIC"/>
    <property type="match status" value="1"/>
</dbReference>
<protein>
    <submittedName>
        <fullName evidence="3">Sirohydrochlorin chelatase</fullName>
    </submittedName>
</protein>
<evidence type="ECO:0000256" key="2">
    <source>
        <dbReference type="ARBA" id="ARBA00023239"/>
    </source>
</evidence>
<dbReference type="AlphaFoldDB" id="A0A977PYQ5"/>
<dbReference type="EMBL" id="CP073041">
    <property type="protein sequence ID" value="UXE62725.1"/>
    <property type="molecule type" value="Genomic_DNA"/>
</dbReference>
<dbReference type="Proteomes" id="UP001065613">
    <property type="component" value="Chromosome"/>
</dbReference>
<dbReference type="GO" id="GO:0016829">
    <property type="term" value="F:lyase activity"/>
    <property type="evidence" value="ECO:0007669"/>
    <property type="project" value="UniProtKB-KW"/>
</dbReference>
<dbReference type="Pfam" id="PF01903">
    <property type="entry name" value="CbiX"/>
    <property type="match status" value="2"/>
</dbReference>